<dbReference type="InterPro" id="IPR006707">
    <property type="entry name" value="T7SS_EccD"/>
</dbReference>
<feature type="transmembrane region" description="Helical" evidence="7">
    <location>
        <begin position="425"/>
        <end position="451"/>
    </location>
</feature>
<gene>
    <name evidence="9" type="primary">eccD</name>
    <name evidence="9" type="ORF">ACFSYJ_24825</name>
</gene>
<evidence type="ECO:0000313" key="10">
    <source>
        <dbReference type="Proteomes" id="UP001597419"/>
    </source>
</evidence>
<sequence>MNSTVAGLCRLSIRAPGRSFDLAVPADVPLADLVPTMVGYAGNDLDEAGLDHGGWVLQDLGGEPLDDEATPEALGLRDGQVLYLRSREDALPAVHFDDLVDGIGAGLRDRPGAWRPAATKWLLHGLALVAATLAWSAILLPGPILPRASAAIVVAVLLLAASGSASRAVGDAVAGTLYGVAAVPFFALAGLLVPGPAAAPSALLLASATAAAGGVVLALVASGTHPHVHLGVLVVCVFGVLTAGVMLLTGEVAPAFAVTAVLAVLFGAFLPGLAFRLAGLKMPPLPTTAEQLQEGIDPHPSRTVLDRGAVADRYLTALFLATGVVCAAVITGLLTAGGWAPAVLAGLLGALLLLHGREVGGLRTRLAVVLPGAYGLVALTVTQAVRLDLTGRFLLVAGVLLAGAALMVAGWTVPGRRMVPYWGRIADVVHVLFAVALLPMALLVLGVFGFLRAING</sequence>
<protein>
    <submittedName>
        <fullName evidence="9">Type VII secretion integral membrane protein EccD</fullName>
    </submittedName>
</protein>
<feature type="transmembrane region" description="Helical" evidence="7">
    <location>
        <begin position="121"/>
        <end position="138"/>
    </location>
</feature>
<dbReference type="InterPro" id="IPR024962">
    <property type="entry name" value="YukD-like"/>
</dbReference>
<dbReference type="Pfam" id="PF19053">
    <property type="entry name" value="EccD"/>
    <property type="match status" value="1"/>
</dbReference>
<evidence type="ECO:0000313" key="9">
    <source>
        <dbReference type="EMBL" id="MFD2461855.1"/>
    </source>
</evidence>
<evidence type="ECO:0000256" key="6">
    <source>
        <dbReference type="ARBA" id="ARBA00023136"/>
    </source>
</evidence>
<evidence type="ECO:0000256" key="2">
    <source>
        <dbReference type="ARBA" id="ARBA00006162"/>
    </source>
</evidence>
<evidence type="ECO:0000256" key="7">
    <source>
        <dbReference type="SAM" id="Phobius"/>
    </source>
</evidence>
<keyword evidence="6 7" id="KW-0472">Membrane</keyword>
<dbReference type="NCBIfam" id="TIGR03920">
    <property type="entry name" value="T7SS_EccD"/>
    <property type="match status" value="1"/>
</dbReference>
<feature type="domain" description="EccD-like transmembrane" evidence="8">
    <location>
        <begin position="119"/>
        <end position="453"/>
    </location>
</feature>
<organism evidence="9 10">
    <name type="scientific">Amycolatopsis samaneae</name>
    <dbReference type="NCBI Taxonomy" id="664691"/>
    <lineage>
        <taxon>Bacteria</taxon>
        <taxon>Bacillati</taxon>
        <taxon>Actinomycetota</taxon>
        <taxon>Actinomycetes</taxon>
        <taxon>Pseudonocardiales</taxon>
        <taxon>Pseudonocardiaceae</taxon>
        <taxon>Amycolatopsis</taxon>
    </lineage>
</organism>
<name>A0ABW5GLX6_9PSEU</name>
<dbReference type="InterPro" id="IPR044049">
    <property type="entry name" value="EccD_transm"/>
</dbReference>
<feature type="transmembrane region" description="Helical" evidence="7">
    <location>
        <begin position="366"/>
        <end position="387"/>
    </location>
</feature>
<proteinExistence type="inferred from homology"/>
<comment type="caution">
    <text evidence="9">The sequence shown here is derived from an EMBL/GenBank/DDBJ whole genome shotgun (WGS) entry which is preliminary data.</text>
</comment>
<feature type="transmembrane region" description="Helical" evidence="7">
    <location>
        <begin position="199"/>
        <end position="221"/>
    </location>
</feature>
<feature type="transmembrane region" description="Helical" evidence="7">
    <location>
        <begin position="255"/>
        <end position="275"/>
    </location>
</feature>
<keyword evidence="3" id="KW-1003">Cell membrane</keyword>
<evidence type="ECO:0000259" key="8">
    <source>
        <dbReference type="Pfam" id="PF19053"/>
    </source>
</evidence>
<dbReference type="RefSeq" id="WP_345390855.1">
    <property type="nucleotide sequence ID" value="NZ_BAABHG010000004.1"/>
</dbReference>
<evidence type="ECO:0000256" key="4">
    <source>
        <dbReference type="ARBA" id="ARBA00022692"/>
    </source>
</evidence>
<feature type="transmembrane region" description="Helical" evidence="7">
    <location>
        <begin position="228"/>
        <end position="249"/>
    </location>
</feature>
<feature type="transmembrane region" description="Helical" evidence="7">
    <location>
        <begin position="314"/>
        <end position="330"/>
    </location>
</feature>
<keyword evidence="10" id="KW-1185">Reference proteome</keyword>
<dbReference type="Pfam" id="PF08817">
    <property type="entry name" value="YukD"/>
    <property type="match status" value="1"/>
</dbReference>
<feature type="transmembrane region" description="Helical" evidence="7">
    <location>
        <begin position="393"/>
        <end position="413"/>
    </location>
</feature>
<keyword evidence="4 7" id="KW-0812">Transmembrane</keyword>
<comment type="subcellular location">
    <subcellularLocation>
        <location evidence="1">Cell membrane</location>
        <topology evidence="1">Multi-pass membrane protein</topology>
    </subcellularLocation>
</comment>
<dbReference type="Proteomes" id="UP001597419">
    <property type="component" value="Unassembled WGS sequence"/>
</dbReference>
<dbReference type="PIRSF" id="PIRSF017804">
    <property type="entry name" value="Secretion_EccD1"/>
    <property type="match status" value="1"/>
</dbReference>
<dbReference type="EMBL" id="JBHUKU010000014">
    <property type="protein sequence ID" value="MFD2461855.1"/>
    <property type="molecule type" value="Genomic_DNA"/>
</dbReference>
<feature type="transmembrane region" description="Helical" evidence="7">
    <location>
        <begin position="144"/>
        <end position="161"/>
    </location>
</feature>
<comment type="similarity">
    <text evidence="2">Belongs to the EccD/Snm4 family.</text>
</comment>
<dbReference type="Gene3D" id="3.10.20.90">
    <property type="entry name" value="Phosphatidylinositol 3-kinase Catalytic Subunit, Chain A, domain 1"/>
    <property type="match status" value="1"/>
</dbReference>
<evidence type="ECO:0000256" key="5">
    <source>
        <dbReference type="ARBA" id="ARBA00022989"/>
    </source>
</evidence>
<feature type="transmembrane region" description="Helical" evidence="7">
    <location>
        <begin position="173"/>
        <end position="193"/>
    </location>
</feature>
<evidence type="ECO:0000256" key="3">
    <source>
        <dbReference type="ARBA" id="ARBA00022475"/>
    </source>
</evidence>
<evidence type="ECO:0000256" key="1">
    <source>
        <dbReference type="ARBA" id="ARBA00004651"/>
    </source>
</evidence>
<keyword evidence="5 7" id="KW-1133">Transmembrane helix</keyword>
<accession>A0ABW5GLX6</accession>
<reference evidence="10" key="1">
    <citation type="journal article" date="2019" name="Int. J. Syst. Evol. Microbiol.">
        <title>The Global Catalogue of Microorganisms (GCM) 10K type strain sequencing project: providing services to taxonomists for standard genome sequencing and annotation.</title>
        <authorList>
            <consortium name="The Broad Institute Genomics Platform"/>
            <consortium name="The Broad Institute Genome Sequencing Center for Infectious Disease"/>
            <person name="Wu L."/>
            <person name="Ma J."/>
        </authorList>
    </citation>
    <scope>NUCLEOTIDE SEQUENCE [LARGE SCALE GENOMIC DNA]</scope>
    <source>
        <strain evidence="10">CGMCC 4.7643</strain>
    </source>
</reference>